<keyword evidence="2" id="KW-0575">Peroxidase</keyword>
<dbReference type="InterPro" id="IPR000763">
    <property type="entry name" value="Catalase_peroxidase"/>
</dbReference>
<feature type="chain" id="PRO_5040305255" evidence="10">
    <location>
        <begin position="18"/>
        <end position="666"/>
    </location>
</feature>
<evidence type="ECO:0000256" key="2">
    <source>
        <dbReference type="ARBA" id="ARBA00022559"/>
    </source>
</evidence>
<dbReference type="SUPFAM" id="SSF48113">
    <property type="entry name" value="Heme-dependent peroxidases"/>
    <property type="match status" value="2"/>
</dbReference>
<evidence type="ECO:0000256" key="10">
    <source>
        <dbReference type="SAM" id="SignalP"/>
    </source>
</evidence>
<dbReference type="PANTHER" id="PTHR30555:SF0">
    <property type="entry name" value="CATALASE-PEROXIDASE"/>
    <property type="match status" value="1"/>
</dbReference>
<evidence type="ECO:0000256" key="4">
    <source>
        <dbReference type="ARBA" id="ARBA00022723"/>
    </source>
</evidence>
<evidence type="ECO:0000256" key="1">
    <source>
        <dbReference type="ARBA" id="ARBA00001970"/>
    </source>
</evidence>
<dbReference type="GO" id="GO:0005829">
    <property type="term" value="C:cytosol"/>
    <property type="evidence" value="ECO:0007669"/>
    <property type="project" value="TreeGrafter"/>
</dbReference>
<comment type="catalytic activity">
    <reaction evidence="8">
        <text>2 H2O2 = O2 + 2 H2O</text>
        <dbReference type="Rhea" id="RHEA:20309"/>
        <dbReference type="ChEBI" id="CHEBI:15377"/>
        <dbReference type="ChEBI" id="CHEBI:15379"/>
        <dbReference type="ChEBI" id="CHEBI:16240"/>
        <dbReference type="EC" id="1.11.1.21"/>
    </reaction>
</comment>
<organism evidence="12 13">
    <name type="scientific">Seminavis robusta</name>
    <dbReference type="NCBI Taxonomy" id="568900"/>
    <lineage>
        <taxon>Eukaryota</taxon>
        <taxon>Sar</taxon>
        <taxon>Stramenopiles</taxon>
        <taxon>Ochrophyta</taxon>
        <taxon>Bacillariophyta</taxon>
        <taxon>Bacillariophyceae</taxon>
        <taxon>Bacillariophycidae</taxon>
        <taxon>Naviculales</taxon>
        <taxon>Naviculaceae</taxon>
        <taxon>Seminavis</taxon>
    </lineage>
</organism>
<keyword evidence="3" id="KW-0349">Heme</keyword>
<gene>
    <name evidence="12" type="ORF">SEMRO_814_G206320.1</name>
</gene>
<keyword evidence="4" id="KW-0479">Metal-binding</keyword>
<comment type="cofactor">
    <cofactor evidence="1">
        <name>heme b</name>
        <dbReference type="ChEBI" id="CHEBI:60344"/>
    </cofactor>
</comment>
<dbReference type="Proteomes" id="UP001153069">
    <property type="component" value="Unassembled WGS sequence"/>
</dbReference>
<dbReference type="Pfam" id="PF00141">
    <property type="entry name" value="peroxidase"/>
    <property type="match status" value="2"/>
</dbReference>
<feature type="region of interest" description="Disordered" evidence="9">
    <location>
        <begin position="271"/>
        <end position="301"/>
    </location>
</feature>
<dbReference type="GO" id="GO:0042744">
    <property type="term" value="P:hydrogen peroxide catabolic process"/>
    <property type="evidence" value="ECO:0007669"/>
    <property type="project" value="UniProtKB-KW"/>
</dbReference>
<dbReference type="GO" id="GO:0004096">
    <property type="term" value="F:catalase activity"/>
    <property type="evidence" value="ECO:0007669"/>
    <property type="project" value="InterPro"/>
</dbReference>
<dbReference type="Gene3D" id="1.10.520.10">
    <property type="match status" value="2"/>
</dbReference>
<protein>
    <submittedName>
        <fullName evidence="12">Catalase-peroxidase</fullName>
    </submittedName>
</protein>
<dbReference type="GO" id="GO:0070301">
    <property type="term" value="P:cellular response to hydrogen peroxide"/>
    <property type="evidence" value="ECO:0007669"/>
    <property type="project" value="TreeGrafter"/>
</dbReference>
<evidence type="ECO:0000256" key="6">
    <source>
        <dbReference type="ARBA" id="ARBA00023004"/>
    </source>
</evidence>
<dbReference type="PANTHER" id="PTHR30555">
    <property type="entry name" value="HYDROPEROXIDASE I, BIFUNCTIONAL CATALASE-PEROXIDASE"/>
    <property type="match status" value="1"/>
</dbReference>
<feature type="domain" description="Plant heme peroxidase family profile" evidence="11">
    <location>
        <begin position="107"/>
        <end position="448"/>
    </location>
</feature>
<dbReference type="InterPro" id="IPR010255">
    <property type="entry name" value="Haem_peroxidase_sf"/>
</dbReference>
<evidence type="ECO:0000256" key="8">
    <source>
        <dbReference type="ARBA" id="ARBA00049145"/>
    </source>
</evidence>
<name>A0A9N8HLD9_9STRA</name>
<evidence type="ECO:0000256" key="7">
    <source>
        <dbReference type="ARBA" id="ARBA00023324"/>
    </source>
</evidence>
<evidence type="ECO:0000256" key="9">
    <source>
        <dbReference type="SAM" id="MobiDB-lite"/>
    </source>
</evidence>
<keyword evidence="6" id="KW-0408">Iron</keyword>
<proteinExistence type="predicted"/>
<keyword evidence="10" id="KW-0732">Signal</keyword>
<dbReference type="OrthoDB" id="407695at2759"/>
<dbReference type="PRINTS" id="PR00460">
    <property type="entry name" value="BPEROXIDASE"/>
</dbReference>
<evidence type="ECO:0000259" key="11">
    <source>
        <dbReference type="PROSITE" id="PS50873"/>
    </source>
</evidence>
<dbReference type="InterPro" id="IPR002016">
    <property type="entry name" value="Haem_peroxidase"/>
</dbReference>
<evidence type="ECO:0000313" key="13">
    <source>
        <dbReference type="Proteomes" id="UP001153069"/>
    </source>
</evidence>
<dbReference type="EMBL" id="CAICTM010000813">
    <property type="protein sequence ID" value="CAB9516897.1"/>
    <property type="molecule type" value="Genomic_DNA"/>
</dbReference>
<reference evidence="12" key="1">
    <citation type="submission" date="2020-06" db="EMBL/GenBank/DDBJ databases">
        <authorList>
            <consortium name="Plant Systems Biology data submission"/>
        </authorList>
    </citation>
    <scope>NUCLEOTIDE SEQUENCE</scope>
    <source>
        <strain evidence="12">D6</strain>
    </source>
</reference>
<evidence type="ECO:0000256" key="5">
    <source>
        <dbReference type="ARBA" id="ARBA00023002"/>
    </source>
</evidence>
<dbReference type="AlphaFoldDB" id="A0A9N8HLD9"/>
<sequence length="666" mass="72052">MVRFAVALSLLSATTTAFIVPSKPLAFKIPATSSTTALASGCPFSGGVVLPGYPPVKVQEEYADALDKIDWDEVKSDLKSLFSDSKDWWPADYGHYGGLFIRLAWHCTGSYRMSDGRGGCDGGAQRFDPERSWDDNTNLDKARKLLEPIKLKHGLGLSWGDLFVLAGTMSIEDMGGPYLGFCGGRIDMVDNAQTRALGPSPEQEAFAECPVQGDCPAPLGQNTLGLIYVNPEGPMAKPDPQGAADTIRDVFGRMDMDDRENVALIGGGHTFGKAHGASKSSPGDYPYENPANPWDGPKGDGTVTSGFEGAWTAAPTQWDNAYFKNLIDYEWESHMGPGGHYQWRIKGGKGPKAPMAHGEGDQDLMMLTTDIGLVTDPEYKKYVEEFANDPEAFAQAFGEVWYKLVNRDMGPVARCVGPDVAPAQAFQFPLPEKPKKLANMNKVAKDINALLEDSSPDDFIRLATQSANTYRATDYLGGCNGARIRHSPGKDWPANAGLDKTLAQLEGIKESHGDGLSWADLIVLAGNKAAEKLGAPGLPFCPGRTDAPDGDGWKPVEHFNKELPATVKDVVDRYQLRGLSAKEFVALQFPSYSSSAALKAALESSDTSGDVTAEALQFYPELRTWAEYYVASGDKVYGNDFASAWTNFMNADRFDGPLGNECELAP</sequence>
<evidence type="ECO:0000313" key="12">
    <source>
        <dbReference type="EMBL" id="CAB9516897.1"/>
    </source>
</evidence>
<evidence type="ECO:0000256" key="3">
    <source>
        <dbReference type="ARBA" id="ARBA00022617"/>
    </source>
</evidence>
<dbReference type="PROSITE" id="PS50873">
    <property type="entry name" value="PEROXIDASE_4"/>
    <property type="match status" value="1"/>
</dbReference>
<keyword evidence="7" id="KW-0376">Hydrogen peroxide</keyword>
<feature type="signal peptide" evidence="10">
    <location>
        <begin position="1"/>
        <end position="17"/>
    </location>
</feature>
<dbReference type="PRINTS" id="PR00458">
    <property type="entry name" value="PEROXIDASE"/>
</dbReference>
<accession>A0A9N8HLD9</accession>
<keyword evidence="13" id="KW-1185">Reference proteome</keyword>
<keyword evidence="5" id="KW-0560">Oxidoreductase</keyword>
<dbReference type="GO" id="GO:0020037">
    <property type="term" value="F:heme binding"/>
    <property type="evidence" value="ECO:0007669"/>
    <property type="project" value="InterPro"/>
</dbReference>
<comment type="caution">
    <text evidence="12">The sequence shown here is derived from an EMBL/GenBank/DDBJ whole genome shotgun (WGS) entry which is preliminary data.</text>
</comment>
<dbReference type="Gene3D" id="1.10.420.10">
    <property type="entry name" value="Peroxidase, domain 2"/>
    <property type="match status" value="1"/>
</dbReference>
<dbReference type="GO" id="GO:0046872">
    <property type="term" value="F:metal ion binding"/>
    <property type="evidence" value="ECO:0007669"/>
    <property type="project" value="UniProtKB-KW"/>
</dbReference>